<evidence type="ECO:0000313" key="1">
    <source>
        <dbReference type="EMBL" id="KAH3746501.1"/>
    </source>
</evidence>
<comment type="caution">
    <text evidence="1">The sequence shown here is derived from an EMBL/GenBank/DDBJ whole genome shotgun (WGS) entry which is preliminary data.</text>
</comment>
<keyword evidence="2" id="KW-1185">Reference proteome</keyword>
<reference evidence="1" key="1">
    <citation type="journal article" date="2019" name="bioRxiv">
        <title>The Genome of the Zebra Mussel, Dreissena polymorpha: A Resource for Invasive Species Research.</title>
        <authorList>
            <person name="McCartney M.A."/>
            <person name="Auch B."/>
            <person name="Kono T."/>
            <person name="Mallez S."/>
            <person name="Zhang Y."/>
            <person name="Obille A."/>
            <person name="Becker A."/>
            <person name="Abrahante J.E."/>
            <person name="Garbe J."/>
            <person name="Badalamenti J.P."/>
            <person name="Herman A."/>
            <person name="Mangelson H."/>
            <person name="Liachko I."/>
            <person name="Sullivan S."/>
            <person name="Sone E.D."/>
            <person name="Koren S."/>
            <person name="Silverstein K.A.T."/>
            <person name="Beckman K.B."/>
            <person name="Gohl D.M."/>
        </authorList>
    </citation>
    <scope>NUCLEOTIDE SEQUENCE</scope>
    <source>
        <strain evidence="1">Duluth1</strain>
        <tissue evidence="1">Whole animal</tissue>
    </source>
</reference>
<dbReference type="AlphaFoldDB" id="A0A9D4I132"/>
<name>A0A9D4I132_DREPO</name>
<proteinExistence type="predicted"/>
<dbReference type="EMBL" id="JAIWYP010000010">
    <property type="protein sequence ID" value="KAH3746501.1"/>
    <property type="molecule type" value="Genomic_DNA"/>
</dbReference>
<protein>
    <submittedName>
        <fullName evidence="1">Uncharacterized protein</fullName>
    </submittedName>
</protein>
<sequence length="67" mass="7488">MCRNPKADSLSPDMVLLMYDLIRRIELKERLLEAEVAGIVSRIASTRCIAGYAAFGVTSNQNKFPRS</sequence>
<accession>A0A9D4I132</accession>
<dbReference type="Proteomes" id="UP000828390">
    <property type="component" value="Unassembled WGS sequence"/>
</dbReference>
<organism evidence="1 2">
    <name type="scientific">Dreissena polymorpha</name>
    <name type="common">Zebra mussel</name>
    <name type="synonym">Mytilus polymorpha</name>
    <dbReference type="NCBI Taxonomy" id="45954"/>
    <lineage>
        <taxon>Eukaryota</taxon>
        <taxon>Metazoa</taxon>
        <taxon>Spiralia</taxon>
        <taxon>Lophotrochozoa</taxon>
        <taxon>Mollusca</taxon>
        <taxon>Bivalvia</taxon>
        <taxon>Autobranchia</taxon>
        <taxon>Heteroconchia</taxon>
        <taxon>Euheterodonta</taxon>
        <taxon>Imparidentia</taxon>
        <taxon>Neoheterodontei</taxon>
        <taxon>Myida</taxon>
        <taxon>Dreissenoidea</taxon>
        <taxon>Dreissenidae</taxon>
        <taxon>Dreissena</taxon>
    </lineage>
</organism>
<gene>
    <name evidence="1" type="ORF">DPMN_180909</name>
</gene>
<evidence type="ECO:0000313" key="2">
    <source>
        <dbReference type="Proteomes" id="UP000828390"/>
    </source>
</evidence>
<reference evidence="1" key="2">
    <citation type="submission" date="2020-11" db="EMBL/GenBank/DDBJ databases">
        <authorList>
            <person name="McCartney M.A."/>
            <person name="Auch B."/>
            <person name="Kono T."/>
            <person name="Mallez S."/>
            <person name="Becker A."/>
            <person name="Gohl D.M."/>
            <person name="Silverstein K.A.T."/>
            <person name="Koren S."/>
            <person name="Bechman K.B."/>
            <person name="Herman A."/>
            <person name="Abrahante J.E."/>
            <person name="Garbe J."/>
        </authorList>
    </citation>
    <scope>NUCLEOTIDE SEQUENCE</scope>
    <source>
        <strain evidence="1">Duluth1</strain>
        <tissue evidence="1">Whole animal</tissue>
    </source>
</reference>